<dbReference type="Pfam" id="PF17771">
    <property type="entry name" value="ADAMTS_CR_2"/>
    <property type="match status" value="1"/>
</dbReference>
<feature type="binding site" evidence="16">
    <location>
        <position position="353"/>
    </location>
    <ligand>
        <name>Zn(2+)</name>
        <dbReference type="ChEBI" id="CHEBI:29105"/>
        <note>catalytic</note>
    </ligand>
</feature>
<feature type="compositionally biased region" description="Low complexity" evidence="19">
    <location>
        <begin position="1223"/>
        <end position="1239"/>
    </location>
</feature>
<reference evidence="21" key="3">
    <citation type="submission" date="2025-09" db="UniProtKB">
        <authorList>
            <consortium name="Ensembl"/>
        </authorList>
    </citation>
    <scope>IDENTIFICATION</scope>
</reference>
<accession>H2YTT2</accession>
<dbReference type="SMART" id="SM00608">
    <property type="entry name" value="ACR"/>
    <property type="match status" value="1"/>
</dbReference>
<keyword evidence="9" id="KW-0378">Hydrolase</keyword>
<keyword evidence="5" id="KW-0165">Cleavage on pair of basic residues</keyword>
<dbReference type="InterPro" id="IPR041645">
    <property type="entry name" value="ADAMTS_CR_2"/>
</dbReference>
<feature type="disulfide bond" evidence="17">
    <location>
        <begin position="606"/>
        <end position="618"/>
    </location>
</feature>
<keyword evidence="10 16" id="KW-0862">Zinc</keyword>
<keyword evidence="6 16" id="KW-0479">Metal-binding</keyword>
<dbReference type="InterPro" id="IPR036383">
    <property type="entry name" value="TSP1_rpt_sf"/>
</dbReference>
<dbReference type="InterPro" id="IPR010294">
    <property type="entry name" value="ADAMTS_spacer1"/>
</dbReference>
<dbReference type="InterPro" id="IPR006586">
    <property type="entry name" value="ADAM_Cys-rich"/>
</dbReference>
<feature type="disulfide bond" evidence="17">
    <location>
        <begin position="312"/>
        <end position="319"/>
    </location>
</feature>
<dbReference type="PANTHER" id="PTHR13723:SF200">
    <property type="entry name" value="ADAM METALLOPEPTIDASE WITH THROMBOSPONDIN TYPE 1 MOTIF B, ISOFORM B"/>
    <property type="match status" value="1"/>
</dbReference>
<dbReference type="Gene3D" id="3.40.390.10">
    <property type="entry name" value="Collagenase (Catalytic Domain)"/>
    <property type="match status" value="2"/>
</dbReference>
<dbReference type="SUPFAM" id="SSF55486">
    <property type="entry name" value="Metalloproteases ('zincins'), catalytic domain"/>
    <property type="match status" value="2"/>
</dbReference>
<keyword evidence="4" id="KW-0645">Protease</keyword>
<keyword evidence="2" id="KW-0964">Secreted</keyword>
<evidence type="ECO:0000256" key="8">
    <source>
        <dbReference type="ARBA" id="ARBA00022737"/>
    </source>
</evidence>
<dbReference type="Proteomes" id="UP000007875">
    <property type="component" value="Unassembled WGS sequence"/>
</dbReference>
<reference evidence="22" key="1">
    <citation type="submission" date="2003-08" db="EMBL/GenBank/DDBJ databases">
        <authorList>
            <person name="Birren B."/>
            <person name="Nusbaum C."/>
            <person name="Abebe A."/>
            <person name="Abouelleil A."/>
            <person name="Adekoya E."/>
            <person name="Ait-zahra M."/>
            <person name="Allen N."/>
            <person name="Allen T."/>
            <person name="An P."/>
            <person name="Anderson M."/>
            <person name="Anderson S."/>
            <person name="Arachchi H."/>
            <person name="Armbruster J."/>
            <person name="Bachantsang P."/>
            <person name="Baldwin J."/>
            <person name="Barry A."/>
            <person name="Bayul T."/>
            <person name="Blitshsteyn B."/>
            <person name="Bloom T."/>
            <person name="Blye J."/>
            <person name="Boguslavskiy L."/>
            <person name="Borowsky M."/>
            <person name="Boukhgalter B."/>
            <person name="Brunache A."/>
            <person name="Butler J."/>
            <person name="Calixte N."/>
            <person name="Calvo S."/>
            <person name="Camarata J."/>
            <person name="Campo K."/>
            <person name="Chang J."/>
            <person name="Cheshatsang Y."/>
            <person name="Citroen M."/>
            <person name="Collymore A."/>
            <person name="Considine T."/>
            <person name="Cook A."/>
            <person name="Cooke P."/>
            <person name="Corum B."/>
            <person name="Cuomo C."/>
            <person name="David R."/>
            <person name="Dawoe T."/>
            <person name="Degray S."/>
            <person name="Dodge S."/>
            <person name="Dooley K."/>
            <person name="Dorje P."/>
            <person name="Dorjee K."/>
            <person name="Dorris L."/>
            <person name="Duffey N."/>
            <person name="Dupes A."/>
            <person name="Elkins T."/>
            <person name="Engels R."/>
            <person name="Erickson J."/>
            <person name="Farina A."/>
            <person name="Faro S."/>
            <person name="Ferreira P."/>
            <person name="Fischer H."/>
            <person name="Fitzgerald M."/>
            <person name="Foley K."/>
            <person name="Gage D."/>
            <person name="Galagan J."/>
            <person name="Gearin G."/>
            <person name="Gnerre S."/>
            <person name="Gnirke A."/>
            <person name="Goyette A."/>
            <person name="Graham J."/>
            <person name="Grandbois E."/>
            <person name="Gyaltsen K."/>
            <person name="Hafez N."/>
            <person name="Hagopian D."/>
            <person name="Hagos B."/>
            <person name="Hall J."/>
            <person name="Hatcher B."/>
            <person name="Heller A."/>
            <person name="Higgins H."/>
            <person name="Honan T."/>
            <person name="Horn A."/>
            <person name="Houde N."/>
            <person name="Hughes L."/>
            <person name="Hulme W."/>
            <person name="Husby E."/>
            <person name="Iliev I."/>
            <person name="Jaffe D."/>
            <person name="Jones C."/>
            <person name="Kamal M."/>
            <person name="Kamat A."/>
            <person name="Kamvysselis M."/>
            <person name="Karlsson E."/>
            <person name="Kells C."/>
            <person name="Kieu A."/>
            <person name="Kisner P."/>
            <person name="Kodira C."/>
            <person name="Kulbokas E."/>
            <person name="Labutti K."/>
            <person name="Lama D."/>
            <person name="Landers T."/>
            <person name="Leger J."/>
            <person name="Levine S."/>
            <person name="Lewis D."/>
            <person name="Lewis T."/>
            <person name="Lindblad-toh K."/>
            <person name="Liu X."/>
            <person name="Lokyitsang T."/>
            <person name="Lokyitsang Y."/>
            <person name="Lucien O."/>
            <person name="Lui A."/>
            <person name="Ma L.J."/>
            <person name="Mabbitt R."/>
            <person name="Macdonald J."/>
            <person name="Maclean C."/>
            <person name="Major J."/>
            <person name="Manning J."/>
            <person name="Marabella R."/>
            <person name="Maru K."/>
            <person name="Matthews C."/>
            <person name="Mauceli E."/>
            <person name="Mccarthy M."/>
            <person name="Mcdonough S."/>
            <person name="Mcghee T."/>
            <person name="Meldrim J."/>
            <person name="Meneus L."/>
            <person name="Mesirov J."/>
            <person name="Mihalev A."/>
            <person name="Mihova T."/>
            <person name="Mikkelsen T."/>
            <person name="Mlenga V."/>
            <person name="Moru K."/>
            <person name="Mozes J."/>
            <person name="Mulrain L."/>
            <person name="Munson G."/>
            <person name="Naylor J."/>
            <person name="Newes C."/>
            <person name="Nguyen C."/>
            <person name="Nguyen N."/>
            <person name="Nguyen T."/>
            <person name="Nicol R."/>
            <person name="Nielsen C."/>
            <person name="Nizzari M."/>
            <person name="Norbu C."/>
            <person name="Norbu N."/>
            <person name="O'donnell P."/>
            <person name="Okoawo O."/>
            <person name="O'leary S."/>
            <person name="Omotosho B."/>
            <person name="O'neill K."/>
            <person name="Osman S."/>
            <person name="Parker S."/>
            <person name="Perrin D."/>
            <person name="Phunkhang P."/>
            <person name="Piqani B."/>
            <person name="Purcell S."/>
            <person name="Rachupka T."/>
            <person name="Ramasamy U."/>
            <person name="Rameau R."/>
            <person name="Ray V."/>
            <person name="Raymond C."/>
            <person name="Retta R."/>
            <person name="Richardson S."/>
            <person name="Rise C."/>
            <person name="Rodriguez J."/>
            <person name="Rogers J."/>
            <person name="Rogov P."/>
            <person name="Rutman M."/>
            <person name="Schupbach R."/>
            <person name="Seaman C."/>
            <person name="Settipalli S."/>
            <person name="Sharpe T."/>
            <person name="Sheridan J."/>
            <person name="Sherpa N."/>
            <person name="Shi J."/>
            <person name="Smirnov S."/>
            <person name="Smith C."/>
            <person name="Sougnez C."/>
            <person name="Spencer B."/>
            <person name="Stalker J."/>
            <person name="Stange-thomann N."/>
            <person name="Stavropoulos S."/>
            <person name="Stetson K."/>
            <person name="Stone C."/>
            <person name="Stone S."/>
            <person name="Stubbs M."/>
            <person name="Talamas J."/>
            <person name="Tchuinga P."/>
            <person name="Tenzing P."/>
            <person name="Tesfaye S."/>
            <person name="Theodore J."/>
            <person name="Thoulutsang Y."/>
            <person name="Topham K."/>
            <person name="Towey S."/>
            <person name="Tsamla T."/>
            <person name="Tsomo N."/>
            <person name="Vallee D."/>
            <person name="Vassiliev H."/>
            <person name="Venkataraman V."/>
            <person name="Vinson J."/>
            <person name="Vo A."/>
            <person name="Wade C."/>
            <person name="Wang S."/>
            <person name="Wangchuk T."/>
            <person name="Wangdi T."/>
            <person name="Whittaker C."/>
            <person name="Wilkinson J."/>
            <person name="Wu Y."/>
            <person name="Wyman D."/>
            <person name="Yadav S."/>
            <person name="Yang S."/>
            <person name="Yang X."/>
            <person name="Yeager S."/>
            <person name="Yee E."/>
            <person name="Young G."/>
            <person name="Zainoun J."/>
            <person name="Zembeck L."/>
            <person name="Zimmer A."/>
            <person name="Zody M."/>
            <person name="Lander E."/>
        </authorList>
    </citation>
    <scope>NUCLEOTIDE SEQUENCE [LARGE SCALE GENOMIC DNA]</scope>
</reference>
<dbReference type="PROSITE" id="PS50215">
    <property type="entry name" value="ADAM_MEPRO"/>
    <property type="match status" value="1"/>
</dbReference>
<dbReference type="PROSITE" id="PS50092">
    <property type="entry name" value="TSP1"/>
    <property type="match status" value="8"/>
</dbReference>
<dbReference type="GO" id="GO:0031012">
    <property type="term" value="C:extracellular matrix"/>
    <property type="evidence" value="ECO:0007669"/>
    <property type="project" value="TreeGrafter"/>
</dbReference>
<sequence length="1520" mass="171009">DETLTYPVQVDSDGRFLSHNVRFSSPRLKPGSRRKRDASTTRRVYYKLAVENRELTVNLSRNHKLVRPNFIIERIRDAKLGKTMPVMEEENKSPASRSSITVGSERSCHFRGHVTGHPHSSVAISTCNGLTGFIRFNDTEYLIEPTGQVARTVEGARKMQHRIYKRDAGGREARTASWQTPNTRQRWERRRSKASPFRRSKRSFSLEHWVEMMLVVDSKMVHYHGKNIETYVLTIVNMVSELFHDVSIGNALHISLIRLVLLEGDEKGLKITQHAEKTLDSFCRWAKRMNPKNDNHASHHDVAVLLTRRNICSRSNKSCETLGLAHVAGMCQSHRSCNVNQDTGLSLAFTVAHELGHKPNYFPKLFEGLIIYRNCFKGLINYISSRGLFYLNLVKVVKTWASRIFVKKTVKIFTTYTIYYSRVWINLELFLSFAMHHDGQFNSCKPDETSPRVMTPHLTSNNLPMQWSTCSREYITRFLDRNWGFCLMDPPSPSLTPFPYPSELPGVLYGADHQCKLMFGPKSRHCKGLDDMCNRLWCLYRGSCRSRLHSAVEGTKCGRGRWCFGGRCVRVGERPSAVDGQWNSWSSWSRCSRSCGAGITSSERHCDKPVPRHGGSYCLGERKRYRTCNKWACGKTNSTASFREQQCAAFNDVPYKNKTYSWLPVNSAVYPCELHCYTRAGKTPFADRLRDKVVDGTKCYNRGRDICVDGICKSLGCDLMIDSPAQEDRCGVCRGDGSTCEPVDNIFDMKRGEQYVEAGILPKGARNIEVSEVLPSNNFLALKSVVDDNEYYLNGGYMIQWNSDFELAGSTFSYERVNSTQDNITAQGYALWARVMQYTLHFGAFTLFTNYFLSQILFVEDNPGIHISYMMPFNVTAVFEEGKPQFEWMMQQWSSCSRTCGRGIQMSVAICVERKAGFVEEDFCDESSRPDDNRRFCDMGSCPPEWLTGPWQPCPISCGGRQQGIQSRNVLCVQSISDDEQVVLNRSQCAEPEPKSRRTCPPSSLHPCPAWRAGPWRNCSRPCNGGRRSRSVLCVTYIRNDVIKAPNDVTPIEEDLIQVEDIDASKSDRSRRTFSKTLTSTSTTTTCATPTTGRQRRKNATCLLARCPQGNCELKVLAQGRARCFRSPLDLSPAGLLSPNKSFSDPLMLVRTSLRRTLDVESDGFDVSDERRHRQPIPTRLSTIPTNSTADELDVHSGSGDSPGSVGATATTPLTSESNATFSASGSGNSDDASSGVHHTTDTLTSISATTVHILTSPEPTAPSIKARWLTGVWGQCSTSCGVGAQIRSVECSGAVGDCDNLPVPRPAQRCNVRPCAMWVQGEWSKCSRSCGVGMKHRKLQCRDSATGEMMRPYHCNSVPRLPLVNRTCDLQRCLPWKTSRWTTCNVTCGPGYQRRRTACSRSGMCDSRQKPVAIKPCLLKVCVEWRTLPWERCSVNCGNGLRHRRTECVEKRTSVPSDSCNVKLKPRTHKKCYKGPCRVTDFGYSCSGDRLKPQFCTVLKQWGKCVQPSLAIQCCSTCH</sequence>
<dbReference type="HOGENOM" id="CLU_000660_2_1_1"/>
<feature type="active site" evidence="18">
    <location>
        <position position="428"/>
    </location>
</feature>
<evidence type="ECO:0000256" key="4">
    <source>
        <dbReference type="ARBA" id="ARBA00022670"/>
    </source>
</evidence>
<keyword evidence="7" id="KW-0732">Signal</keyword>
<feature type="binding site" evidence="16">
    <location>
        <position position="294"/>
    </location>
    <ligand>
        <name>Ca(2+)</name>
        <dbReference type="ChEBI" id="CHEBI:29108"/>
        <label>1</label>
    </ligand>
</feature>
<evidence type="ECO:0000256" key="14">
    <source>
        <dbReference type="ARBA" id="ARBA00023180"/>
    </source>
</evidence>
<reference evidence="21" key="2">
    <citation type="submission" date="2025-08" db="UniProtKB">
        <authorList>
            <consortium name="Ensembl"/>
        </authorList>
    </citation>
    <scope>IDENTIFICATION</scope>
</reference>
<dbReference type="InterPro" id="IPR001590">
    <property type="entry name" value="Peptidase_M12B"/>
</dbReference>
<feature type="domain" description="Peptidase M12B" evidence="20">
    <location>
        <begin position="208"/>
        <end position="491"/>
    </location>
</feature>
<evidence type="ECO:0000313" key="21">
    <source>
        <dbReference type="Ensembl" id="ENSCSAVP00000008742.1"/>
    </source>
</evidence>
<keyword evidence="14" id="KW-0325">Glycoprotein</keyword>
<dbReference type="Pfam" id="PF19236">
    <property type="entry name" value="ADAMTS_CR_3"/>
    <property type="match status" value="1"/>
</dbReference>
<dbReference type="GO" id="GO:0030198">
    <property type="term" value="P:extracellular matrix organization"/>
    <property type="evidence" value="ECO:0007669"/>
    <property type="project" value="InterPro"/>
</dbReference>
<feature type="binding site" evidence="16">
    <location>
        <position position="357"/>
    </location>
    <ligand>
        <name>Zn(2+)</name>
        <dbReference type="ChEBI" id="CHEBI:29105"/>
        <note>catalytic</note>
    </ligand>
</feature>
<dbReference type="Pfam" id="PF01421">
    <property type="entry name" value="Reprolysin"/>
    <property type="match status" value="2"/>
</dbReference>
<feature type="binding site" evidence="16">
    <location>
        <position position="211"/>
    </location>
    <ligand>
        <name>Ca(2+)</name>
        <dbReference type="ChEBI" id="CHEBI:29108"/>
        <label>2</label>
    </ligand>
</feature>
<keyword evidence="3" id="KW-0272">Extracellular matrix</keyword>
<dbReference type="InterPro" id="IPR024079">
    <property type="entry name" value="MetalloPept_cat_dom_sf"/>
</dbReference>
<dbReference type="InterPro" id="IPR045371">
    <property type="entry name" value="ADAMTS_CR_3"/>
</dbReference>
<evidence type="ECO:0000256" key="10">
    <source>
        <dbReference type="ARBA" id="ARBA00022833"/>
    </source>
</evidence>
<dbReference type="Pfam" id="PF00090">
    <property type="entry name" value="TSP_1"/>
    <property type="match status" value="1"/>
</dbReference>
<dbReference type="InterPro" id="IPR013273">
    <property type="entry name" value="ADAMTS/ADAMTS-like"/>
</dbReference>
<evidence type="ECO:0000256" key="7">
    <source>
        <dbReference type="ARBA" id="ARBA00022729"/>
    </source>
</evidence>
<dbReference type="GO" id="GO:0006508">
    <property type="term" value="P:proteolysis"/>
    <property type="evidence" value="ECO:0007669"/>
    <property type="project" value="UniProtKB-KW"/>
</dbReference>
<feature type="disulfide bond" evidence="17">
    <location>
        <begin position="444"/>
        <end position="470"/>
    </location>
</feature>
<dbReference type="eggNOG" id="KOG3538">
    <property type="taxonomic scope" value="Eukaryota"/>
</dbReference>
<feature type="disulfide bond" evidence="17">
    <location>
        <begin position="595"/>
        <end position="633"/>
    </location>
</feature>
<dbReference type="Pfam" id="PF19030">
    <property type="entry name" value="TSP1_ADAMTS"/>
    <property type="match status" value="7"/>
</dbReference>
<dbReference type="GO" id="GO:0004222">
    <property type="term" value="F:metalloendopeptidase activity"/>
    <property type="evidence" value="ECO:0007669"/>
    <property type="project" value="InterPro"/>
</dbReference>
<dbReference type="Pfam" id="PF05986">
    <property type="entry name" value="ADAMTS_spacer1"/>
    <property type="match status" value="1"/>
</dbReference>
<name>H2YTT2_CIOSA</name>
<comment type="cofactor">
    <cofactor evidence="16">
        <name>Zn(2+)</name>
        <dbReference type="ChEBI" id="CHEBI:29105"/>
    </cofactor>
    <text evidence="16">Binds 1 zinc ion per subunit.</text>
</comment>
<feature type="binding site" evidence="16">
    <location>
        <position position="489"/>
    </location>
    <ligand>
        <name>Ca(2+)</name>
        <dbReference type="ChEBI" id="CHEBI:29108"/>
        <label>2</label>
    </ligand>
</feature>
<dbReference type="InterPro" id="IPR002870">
    <property type="entry name" value="Peptidase_M12B_N"/>
</dbReference>
<keyword evidence="13 17" id="KW-1015">Disulfide bond</keyword>
<feature type="disulfide bond" evidence="17">
    <location>
        <begin position="283"/>
        <end position="337"/>
    </location>
</feature>
<dbReference type="Gene3D" id="2.20.100.10">
    <property type="entry name" value="Thrombospondin type-1 (TSP1) repeat"/>
    <property type="match status" value="5"/>
</dbReference>
<dbReference type="InterPro" id="IPR000884">
    <property type="entry name" value="TSP1_rpt"/>
</dbReference>
<feature type="disulfide bond" evidence="17">
    <location>
        <begin position="526"/>
        <end position="544"/>
    </location>
</feature>
<feature type="compositionally biased region" description="Polar residues" evidence="19">
    <location>
        <begin position="1208"/>
        <end position="1222"/>
    </location>
</feature>
<dbReference type="SMART" id="SM00209">
    <property type="entry name" value="TSP1"/>
    <property type="match status" value="6"/>
</dbReference>
<dbReference type="Pfam" id="PF01562">
    <property type="entry name" value="Pep_M12B_propep"/>
    <property type="match status" value="1"/>
</dbReference>
<evidence type="ECO:0000256" key="12">
    <source>
        <dbReference type="ARBA" id="ARBA00023145"/>
    </source>
</evidence>
<feature type="disulfide bond" evidence="17">
    <location>
        <begin position="515"/>
        <end position="538"/>
    </location>
</feature>
<evidence type="ECO:0000313" key="22">
    <source>
        <dbReference type="Proteomes" id="UP000007875"/>
    </source>
</evidence>
<evidence type="ECO:0000256" key="17">
    <source>
        <dbReference type="PIRSR" id="PIRSR613273-3"/>
    </source>
</evidence>
<dbReference type="GO" id="GO:0046872">
    <property type="term" value="F:metal ion binding"/>
    <property type="evidence" value="ECO:0007669"/>
    <property type="project" value="UniProtKB-KW"/>
</dbReference>
<feature type="binding site" evidence="16">
    <location>
        <position position="294"/>
    </location>
    <ligand>
        <name>Ca(2+)</name>
        <dbReference type="ChEBI" id="CHEBI:29108"/>
        <label>2</label>
    </ligand>
</feature>
<dbReference type="STRING" id="51511.ENSCSAVP00000008742"/>
<feature type="disulfide bond" evidence="17">
    <location>
        <begin position="591"/>
        <end position="628"/>
    </location>
</feature>
<feature type="binding site" evidence="16">
    <location>
        <position position="486"/>
    </location>
    <ligand>
        <name>Ca(2+)</name>
        <dbReference type="ChEBI" id="CHEBI:29108"/>
        <label>1</label>
    </ligand>
</feature>
<comment type="subcellular location">
    <subcellularLocation>
        <location evidence="1">Secreted</location>
        <location evidence="1">Extracellular space</location>
        <location evidence="1">Extracellular matrix</location>
    </subcellularLocation>
</comment>
<feature type="binding site" evidence="16">
    <location>
        <position position="489"/>
    </location>
    <ligand>
        <name>Ca(2+)</name>
        <dbReference type="ChEBI" id="CHEBI:29108"/>
        <label>1</label>
    </ligand>
</feature>
<evidence type="ECO:0000256" key="3">
    <source>
        <dbReference type="ARBA" id="ARBA00022530"/>
    </source>
</evidence>
<protein>
    <recommendedName>
        <fullName evidence="20">Peptidase M12B domain-containing protein</fullName>
    </recommendedName>
</protein>
<dbReference type="FunFam" id="2.20.100.10:FF:000001">
    <property type="entry name" value="semaphorin-5A isoform X1"/>
    <property type="match status" value="1"/>
</dbReference>
<feature type="disulfide bond" evidence="17">
    <location>
        <begin position="557"/>
        <end position="568"/>
    </location>
</feature>
<feature type="disulfide bond" evidence="17">
    <location>
        <begin position="533"/>
        <end position="563"/>
    </location>
</feature>
<dbReference type="PRINTS" id="PR01857">
    <property type="entry name" value="ADAMTSFAMILY"/>
</dbReference>
<evidence type="ECO:0000256" key="6">
    <source>
        <dbReference type="ARBA" id="ARBA00022723"/>
    </source>
</evidence>
<evidence type="ECO:0000256" key="13">
    <source>
        <dbReference type="ARBA" id="ARBA00023157"/>
    </source>
</evidence>
<evidence type="ECO:0000256" key="11">
    <source>
        <dbReference type="ARBA" id="ARBA00023049"/>
    </source>
</evidence>
<evidence type="ECO:0000256" key="1">
    <source>
        <dbReference type="ARBA" id="ARBA00004498"/>
    </source>
</evidence>
<feature type="active site" evidence="15">
    <location>
        <position position="354"/>
    </location>
</feature>
<comment type="caution">
    <text evidence="18">Lacks conserved residue(s) required for the propagation of feature annotation.</text>
</comment>
<feature type="region of interest" description="Disordered" evidence="19">
    <location>
        <begin position="1165"/>
        <end position="1239"/>
    </location>
</feature>
<dbReference type="InterPro" id="IPR050439">
    <property type="entry name" value="ADAMTS_ADAMTS-like"/>
</dbReference>
<keyword evidence="11" id="KW-0482">Metalloprotease</keyword>
<feature type="disulfide bond" evidence="17">
    <location>
        <begin position="331"/>
        <end position="486"/>
    </location>
</feature>
<dbReference type="Gene3D" id="2.60.120.830">
    <property type="match status" value="1"/>
</dbReference>
<feature type="compositionally biased region" description="Polar residues" evidence="19">
    <location>
        <begin position="1180"/>
        <end position="1190"/>
    </location>
</feature>
<dbReference type="OMA" id="CVERKAG"/>
<keyword evidence="16" id="KW-0106">Calcium</keyword>
<evidence type="ECO:0000256" key="9">
    <source>
        <dbReference type="ARBA" id="ARBA00022801"/>
    </source>
</evidence>
<feature type="binding site" evidence="16">
    <location>
        <position position="301"/>
    </location>
    <ligand>
        <name>Ca(2+)</name>
        <dbReference type="ChEBI" id="CHEBI:29108"/>
        <label>1</label>
    </ligand>
</feature>
<evidence type="ECO:0000256" key="16">
    <source>
        <dbReference type="PIRSR" id="PIRSR613273-2"/>
    </source>
</evidence>
<dbReference type="SUPFAM" id="SSF82895">
    <property type="entry name" value="TSP-1 type 1 repeat"/>
    <property type="match status" value="8"/>
</dbReference>
<keyword evidence="8" id="KW-0677">Repeat</keyword>
<evidence type="ECO:0000256" key="18">
    <source>
        <dbReference type="PROSITE-ProRule" id="PRU00276"/>
    </source>
</evidence>
<evidence type="ECO:0000256" key="19">
    <source>
        <dbReference type="SAM" id="MobiDB-lite"/>
    </source>
</evidence>
<feature type="binding site" evidence="16">
    <location>
        <position position="437"/>
    </location>
    <ligand>
        <name>Zn(2+)</name>
        <dbReference type="ChEBI" id="CHEBI:29105"/>
        <note>catalytic</note>
    </ligand>
</feature>
<dbReference type="FunFam" id="2.20.100.10:FF:000005">
    <property type="entry name" value="ADAM metallopeptidase with thrombospondin type 1 motif 9"/>
    <property type="match status" value="1"/>
</dbReference>
<dbReference type="PANTHER" id="PTHR13723">
    <property type="entry name" value="ADAMTS A DISINTEGRIN AND METALLOPROTEASE WITH THROMBOSPONDIN MOTIFS PROTEASE"/>
    <property type="match status" value="1"/>
</dbReference>
<proteinExistence type="predicted"/>
<evidence type="ECO:0000256" key="2">
    <source>
        <dbReference type="ARBA" id="ARBA00022525"/>
    </source>
</evidence>
<evidence type="ECO:0000256" key="5">
    <source>
        <dbReference type="ARBA" id="ARBA00022685"/>
    </source>
</evidence>
<organism evidence="21 22">
    <name type="scientific">Ciona savignyi</name>
    <name type="common">Pacific transparent sea squirt</name>
    <dbReference type="NCBI Taxonomy" id="51511"/>
    <lineage>
        <taxon>Eukaryota</taxon>
        <taxon>Metazoa</taxon>
        <taxon>Chordata</taxon>
        <taxon>Tunicata</taxon>
        <taxon>Ascidiacea</taxon>
        <taxon>Phlebobranchia</taxon>
        <taxon>Cionidae</taxon>
        <taxon>Ciona</taxon>
    </lineage>
</organism>
<dbReference type="GeneTree" id="ENSGT00940000166961"/>
<feature type="binding site" evidence="16">
    <location>
        <position position="211"/>
    </location>
    <ligand>
        <name>Ca(2+)</name>
        <dbReference type="ChEBI" id="CHEBI:29108"/>
        <label>1</label>
    </ligand>
</feature>
<dbReference type="Gene3D" id="3.40.1620.60">
    <property type="match status" value="1"/>
</dbReference>
<dbReference type="CDD" id="cd04273">
    <property type="entry name" value="ZnMc_ADAMTS_like"/>
    <property type="match status" value="1"/>
</dbReference>
<keyword evidence="22" id="KW-1185">Reference proteome</keyword>
<evidence type="ECO:0000256" key="15">
    <source>
        <dbReference type="PIRSR" id="PIRSR613273-1"/>
    </source>
</evidence>
<keyword evidence="12" id="KW-0865">Zymogen</keyword>
<dbReference type="Ensembl" id="ENSCSAVT00000008853.1">
    <property type="protein sequence ID" value="ENSCSAVP00000008742.1"/>
    <property type="gene ID" value="ENSCSAVG00000005184.1"/>
</dbReference>
<dbReference type="InParanoid" id="H2YTT2"/>
<evidence type="ECO:0000259" key="20">
    <source>
        <dbReference type="PROSITE" id="PS50215"/>
    </source>
</evidence>